<proteinExistence type="predicted"/>
<dbReference type="RefSeq" id="WP_190931724.1">
    <property type="nucleotide sequence ID" value="NZ_JACXJA010000052.1"/>
</dbReference>
<organism evidence="1 2">
    <name type="scientific">Paenibacillus oceani</name>
    <dbReference type="NCBI Taxonomy" id="2772510"/>
    <lineage>
        <taxon>Bacteria</taxon>
        <taxon>Bacillati</taxon>
        <taxon>Bacillota</taxon>
        <taxon>Bacilli</taxon>
        <taxon>Bacillales</taxon>
        <taxon>Paenibacillaceae</taxon>
        <taxon>Paenibacillus</taxon>
    </lineage>
</organism>
<dbReference type="SUPFAM" id="SSF51391">
    <property type="entry name" value="Thiamin phosphate synthase"/>
    <property type="match status" value="1"/>
</dbReference>
<protein>
    <submittedName>
        <fullName evidence="1">Uncharacterized protein</fullName>
    </submittedName>
</protein>
<dbReference type="InterPro" id="IPR036206">
    <property type="entry name" value="ThiamineP_synth_sf"/>
</dbReference>
<gene>
    <name evidence="1" type="ORF">IDH45_29385</name>
</gene>
<name>A0A927CH42_9BACL</name>
<evidence type="ECO:0000313" key="2">
    <source>
        <dbReference type="Proteomes" id="UP000639396"/>
    </source>
</evidence>
<sequence length="233" mass="25163">MIKKLVDLLEQKMALIVSVPSNSLPLIQAAVEGGADAIKIHFNVEHRASGMTFGKPEQYAGLAEEIARIFPGPIGCVPGDSSEKVTKETIDRLVGYGFDFVSLYAHHAPAWICTERRISTMVAVSGDYTEREAASFRTLPIDVLEASIVPGTEYGTPLTVRDLLAYRGLVEASGKPVVVPSQRRITVDDLEALQLTGMRGVMIGAIVTGTEASSIYETTKHFRRAMDALNGNG</sequence>
<comment type="caution">
    <text evidence="1">The sequence shown here is derived from an EMBL/GenBank/DDBJ whole genome shotgun (WGS) entry which is preliminary data.</text>
</comment>
<evidence type="ECO:0000313" key="1">
    <source>
        <dbReference type="EMBL" id="MBD2866106.1"/>
    </source>
</evidence>
<dbReference type="AlphaFoldDB" id="A0A927CH42"/>
<dbReference type="EMBL" id="JACXJA010000052">
    <property type="protein sequence ID" value="MBD2866106.1"/>
    <property type="molecule type" value="Genomic_DNA"/>
</dbReference>
<dbReference type="Proteomes" id="UP000639396">
    <property type="component" value="Unassembled WGS sequence"/>
</dbReference>
<keyword evidence="2" id="KW-1185">Reference proteome</keyword>
<reference evidence="1" key="1">
    <citation type="submission" date="2020-09" db="EMBL/GenBank/DDBJ databases">
        <title>A novel bacterium of genus Paenibacillus, isolated from South China Sea.</title>
        <authorList>
            <person name="Huang H."/>
            <person name="Mo K."/>
            <person name="Hu Y."/>
        </authorList>
    </citation>
    <scope>NUCLEOTIDE SEQUENCE</scope>
    <source>
        <strain evidence="1">IB182363</strain>
    </source>
</reference>
<accession>A0A927CH42</accession>